<dbReference type="STRING" id="946122.A0A0C2WLX5"/>
<sequence length="124" mass="14430">MAGHSSLTPSCLLPNLLPVEPTLSFCCCRLFLHDIVFTDCDRHYHRPAYGLPSVGLWKTTTFLKELYIESDFEAAQKALKVDFLDNARYLIDISDWSEHLNLSRDEDEKWAMDLSEKHVWECQH</sequence>
<dbReference type="Proteomes" id="UP000054549">
    <property type="component" value="Unassembled WGS sequence"/>
</dbReference>
<dbReference type="HOGENOM" id="CLU_2003334_0_0_1"/>
<gene>
    <name evidence="1" type="ORF">M378DRAFT_16393</name>
</gene>
<proteinExistence type="predicted"/>
<dbReference type="OrthoDB" id="417252at2759"/>
<evidence type="ECO:0000313" key="1">
    <source>
        <dbReference type="EMBL" id="KIL57198.1"/>
    </source>
</evidence>
<dbReference type="AlphaFoldDB" id="A0A0C2WLX5"/>
<organism evidence="1 2">
    <name type="scientific">Amanita muscaria (strain Koide BX008)</name>
    <dbReference type="NCBI Taxonomy" id="946122"/>
    <lineage>
        <taxon>Eukaryota</taxon>
        <taxon>Fungi</taxon>
        <taxon>Dikarya</taxon>
        <taxon>Basidiomycota</taxon>
        <taxon>Agaricomycotina</taxon>
        <taxon>Agaricomycetes</taxon>
        <taxon>Agaricomycetidae</taxon>
        <taxon>Agaricales</taxon>
        <taxon>Pluteineae</taxon>
        <taxon>Amanitaceae</taxon>
        <taxon>Amanita</taxon>
    </lineage>
</organism>
<name>A0A0C2WLX5_AMAMK</name>
<accession>A0A0C2WLX5</accession>
<protein>
    <submittedName>
        <fullName evidence="1">Uncharacterized protein</fullName>
    </submittedName>
</protein>
<evidence type="ECO:0000313" key="2">
    <source>
        <dbReference type="Proteomes" id="UP000054549"/>
    </source>
</evidence>
<dbReference type="InParanoid" id="A0A0C2WLX5"/>
<keyword evidence="2" id="KW-1185">Reference proteome</keyword>
<dbReference type="EMBL" id="KN818378">
    <property type="protein sequence ID" value="KIL57198.1"/>
    <property type="molecule type" value="Genomic_DNA"/>
</dbReference>
<reference evidence="1 2" key="1">
    <citation type="submission" date="2014-04" db="EMBL/GenBank/DDBJ databases">
        <title>Evolutionary Origins and Diversification of the Mycorrhizal Mutualists.</title>
        <authorList>
            <consortium name="DOE Joint Genome Institute"/>
            <consortium name="Mycorrhizal Genomics Consortium"/>
            <person name="Kohler A."/>
            <person name="Kuo A."/>
            <person name="Nagy L.G."/>
            <person name="Floudas D."/>
            <person name="Copeland A."/>
            <person name="Barry K.W."/>
            <person name="Cichocki N."/>
            <person name="Veneault-Fourrey C."/>
            <person name="LaButti K."/>
            <person name="Lindquist E.A."/>
            <person name="Lipzen A."/>
            <person name="Lundell T."/>
            <person name="Morin E."/>
            <person name="Murat C."/>
            <person name="Riley R."/>
            <person name="Ohm R."/>
            <person name="Sun H."/>
            <person name="Tunlid A."/>
            <person name="Henrissat B."/>
            <person name="Grigoriev I.V."/>
            <person name="Hibbett D.S."/>
            <person name="Martin F."/>
        </authorList>
    </citation>
    <scope>NUCLEOTIDE SEQUENCE [LARGE SCALE GENOMIC DNA]</scope>
    <source>
        <strain evidence="1 2">Koide BX008</strain>
    </source>
</reference>